<dbReference type="PANTHER" id="PTHR30008:SF0">
    <property type="entry name" value="EXODEOXYRIBONUCLEASE 7 LARGE SUBUNIT"/>
    <property type="match status" value="1"/>
</dbReference>
<protein>
    <submittedName>
        <fullName evidence="7">Exodeoxyribonuclease VII (Large subunit)</fullName>
        <ecNumber evidence="7">3.1.11.6</ecNumber>
    </submittedName>
</protein>
<gene>
    <name evidence="7" type="primary">xseA</name>
    <name evidence="7" type="ORF">SCFA_2160006</name>
</gene>
<dbReference type="HAMAP" id="MF_00378">
    <property type="entry name" value="Exonuc_7_L"/>
    <property type="match status" value="1"/>
</dbReference>
<dbReference type="EMBL" id="CAADRN010000131">
    <property type="protein sequence ID" value="VFU13422.1"/>
    <property type="molecule type" value="Genomic_DNA"/>
</dbReference>
<dbReference type="InterPro" id="IPR003753">
    <property type="entry name" value="Exonuc_VII_L"/>
</dbReference>
<dbReference type="NCBIfam" id="TIGR00237">
    <property type="entry name" value="xseA"/>
    <property type="match status" value="1"/>
</dbReference>
<dbReference type="GO" id="GO:0009318">
    <property type="term" value="C:exodeoxyribonuclease VII complex"/>
    <property type="evidence" value="ECO:0007669"/>
    <property type="project" value="InterPro"/>
</dbReference>
<accession>A0A485LZ96</accession>
<evidence type="ECO:0000313" key="7">
    <source>
        <dbReference type="EMBL" id="VFU13422.1"/>
    </source>
</evidence>
<dbReference type="InterPro" id="IPR020579">
    <property type="entry name" value="Exonuc_VII_lsu_C"/>
</dbReference>
<organism evidence="7">
    <name type="scientific">anaerobic digester metagenome</name>
    <dbReference type="NCBI Taxonomy" id="1263854"/>
    <lineage>
        <taxon>unclassified sequences</taxon>
        <taxon>metagenomes</taxon>
        <taxon>ecological metagenomes</taxon>
    </lineage>
</organism>
<evidence type="ECO:0000259" key="6">
    <source>
        <dbReference type="Pfam" id="PF13742"/>
    </source>
</evidence>
<keyword evidence="4" id="KW-0269">Exonuclease</keyword>
<evidence type="ECO:0000256" key="1">
    <source>
        <dbReference type="ARBA" id="ARBA00022490"/>
    </source>
</evidence>
<keyword evidence="1" id="KW-0963">Cytoplasm</keyword>
<dbReference type="GO" id="GO:0003676">
    <property type="term" value="F:nucleic acid binding"/>
    <property type="evidence" value="ECO:0007669"/>
    <property type="project" value="InterPro"/>
</dbReference>
<keyword evidence="2" id="KW-0540">Nuclease</keyword>
<dbReference type="EC" id="3.1.11.6" evidence="7"/>
<evidence type="ECO:0000256" key="4">
    <source>
        <dbReference type="ARBA" id="ARBA00022839"/>
    </source>
</evidence>
<evidence type="ECO:0000256" key="2">
    <source>
        <dbReference type="ARBA" id="ARBA00022722"/>
    </source>
</evidence>
<dbReference type="Pfam" id="PF13742">
    <property type="entry name" value="tRNA_anti_2"/>
    <property type="match status" value="1"/>
</dbReference>
<feature type="domain" description="OB-fold nucleic acid binding" evidence="6">
    <location>
        <begin position="4"/>
        <end position="99"/>
    </location>
</feature>
<evidence type="ECO:0000259" key="5">
    <source>
        <dbReference type="Pfam" id="PF02601"/>
    </source>
</evidence>
<sequence length="400" mass="44647">MRVLTVQELTRHIKMLLEKDYLLANVWVRGEISNFKPASSGHFYFTLKDDCSSLKVVMFRSRSRLVPFRPENGMAVTIRGYISLYERDGNYQLYAQEIEPDGTGALYLAFEQLKTRLQKEGLFDRKYKKELPLLPRRIGLVTSPTGAAVRDLLEIIRRRWPGLQIVLVSVPVQGATAPPAVARGIELLNRVGGIELIIVGRGGGSLEEIWAFNTEIVARSIFRSTVPVISAVGHETDLTISDLVADVRASTPSAAAELAVPDKREMERRLVTLKSRLVQALRESAVRSRRRLDTCLAHRIFTHPRDTLCGSRQQSLDQLHRRLTQDVRGVIERKGGSLAILAGQLQALSPLATLARGYSICTTSDGRQIIRDTESVEKGDRLSVLLLRGKLQCLVEGKTT</sequence>
<feature type="domain" description="Exonuclease VII large subunit C-terminal" evidence="5">
    <location>
        <begin position="122"/>
        <end position="332"/>
    </location>
</feature>
<dbReference type="GO" id="GO:0008855">
    <property type="term" value="F:exodeoxyribonuclease VII activity"/>
    <property type="evidence" value="ECO:0007669"/>
    <property type="project" value="UniProtKB-EC"/>
</dbReference>
<keyword evidence="3 7" id="KW-0378">Hydrolase</keyword>
<name>A0A485LZ96_9ZZZZ</name>
<reference evidence="7" key="1">
    <citation type="submission" date="2019-03" db="EMBL/GenBank/DDBJ databases">
        <authorList>
            <person name="Hao L."/>
        </authorList>
    </citation>
    <scope>NUCLEOTIDE SEQUENCE</scope>
</reference>
<dbReference type="GO" id="GO:0006308">
    <property type="term" value="P:DNA catabolic process"/>
    <property type="evidence" value="ECO:0007669"/>
    <property type="project" value="InterPro"/>
</dbReference>
<proteinExistence type="inferred from homology"/>
<dbReference type="AlphaFoldDB" id="A0A485LZ96"/>
<evidence type="ECO:0000256" key="3">
    <source>
        <dbReference type="ARBA" id="ARBA00022801"/>
    </source>
</evidence>
<dbReference type="Pfam" id="PF02601">
    <property type="entry name" value="Exonuc_VII_L"/>
    <property type="match status" value="1"/>
</dbReference>
<dbReference type="PANTHER" id="PTHR30008">
    <property type="entry name" value="EXODEOXYRIBONUCLEASE 7 LARGE SUBUNIT"/>
    <property type="match status" value="1"/>
</dbReference>
<dbReference type="CDD" id="cd04489">
    <property type="entry name" value="ExoVII_LU_OBF"/>
    <property type="match status" value="1"/>
</dbReference>
<dbReference type="InterPro" id="IPR025824">
    <property type="entry name" value="OB-fold_nuc-bd_dom"/>
</dbReference>